<name>A0ABT3SZI2_9GAMM</name>
<dbReference type="SUPFAM" id="SSF52833">
    <property type="entry name" value="Thioredoxin-like"/>
    <property type="match status" value="1"/>
</dbReference>
<comment type="caution">
    <text evidence="2">The sequence shown here is derived from an EMBL/GenBank/DDBJ whole genome shotgun (WGS) entry which is preliminary data.</text>
</comment>
<evidence type="ECO:0000313" key="3">
    <source>
        <dbReference type="Proteomes" id="UP001143307"/>
    </source>
</evidence>
<dbReference type="InterPro" id="IPR004045">
    <property type="entry name" value="Glutathione_S-Trfase_N"/>
</dbReference>
<reference evidence="2" key="1">
    <citation type="submission" date="2019-02" db="EMBL/GenBank/DDBJ databases">
        <authorList>
            <person name="Li S.-H."/>
        </authorList>
    </citation>
    <scope>NUCLEOTIDE SEQUENCE</scope>
    <source>
        <strain evidence="2">IMCC8485</strain>
    </source>
</reference>
<evidence type="ECO:0000259" key="1">
    <source>
        <dbReference type="Pfam" id="PF13417"/>
    </source>
</evidence>
<dbReference type="InterPro" id="IPR036282">
    <property type="entry name" value="Glutathione-S-Trfase_C_sf"/>
</dbReference>
<accession>A0ABT3SZI2</accession>
<dbReference type="Pfam" id="PF13417">
    <property type="entry name" value="GST_N_3"/>
    <property type="match status" value="1"/>
</dbReference>
<evidence type="ECO:0000313" key="2">
    <source>
        <dbReference type="EMBL" id="MCX2975397.1"/>
    </source>
</evidence>
<dbReference type="PANTHER" id="PTHR12289">
    <property type="entry name" value="METAXIN RELATED"/>
    <property type="match status" value="1"/>
</dbReference>
<feature type="domain" description="GST N-terminal" evidence="1">
    <location>
        <begin position="9"/>
        <end position="87"/>
    </location>
</feature>
<dbReference type="EMBL" id="SHNP01000007">
    <property type="protein sequence ID" value="MCX2975397.1"/>
    <property type="molecule type" value="Genomic_DNA"/>
</dbReference>
<protein>
    <submittedName>
        <fullName evidence="2">Glutathione S-transferase</fullName>
    </submittedName>
</protein>
<dbReference type="PANTHER" id="PTHR12289:SF67">
    <property type="match status" value="1"/>
</dbReference>
<dbReference type="SUPFAM" id="SSF47616">
    <property type="entry name" value="GST C-terminal domain-like"/>
    <property type="match status" value="1"/>
</dbReference>
<organism evidence="2 3">
    <name type="scientific">Candidatus Seongchinamella marina</name>
    <dbReference type="NCBI Taxonomy" id="2518990"/>
    <lineage>
        <taxon>Bacteria</taxon>
        <taxon>Pseudomonadati</taxon>
        <taxon>Pseudomonadota</taxon>
        <taxon>Gammaproteobacteria</taxon>
        <taxon>Cellvibrionales</taxon>
        <taxon>Halieaceae</taxon>
        <taxon>Seongchinamella</taxon>
    </lineage>
</organism>
<sequence>MKDSRNIQLIGAVGSPYTRKMLSLLRYRRIPHKITWGQPELVIPTLGLELPKPVLLPTFILPEANGDLKAVTDSTPIIRRLEAMSPDRSVLPIDPALAFIDYLLEDFGDEWVTKYMFHYRWHPQADADNAGTLLPLHFRVNLPPEQHEQMKNMIPERQISRLYVVGSNDATAPIIDASYRRYLQAMEAHLKAQPYMLGNRPGAGDFAMVGQLTQLVGFDPTPRAIAHELSPRTVAWTSLMEDLSGLEPGADDWNSTNEMPATLRGILTEVGRMYVPALLANSRAVQAGEKTWEAEIDGALWTQQSFPYQAKCLKWINEQYQALGTEDRARVDGILAGTGCEALLLGNV</sequence>
<keyword evidence="3" id="KW-1185">Reference proteome</keyword>
<dbReference type="InterPro" id="IPR036249">
    <property type="entry name" value="Thioredoxin-like_sf"/>
</dbReference>
<dbReference type="Proteomes" id="UP001143307">
    <property type="component" value="Unassembled WGS sequence"/>
</dbReference>
<gene>
    <name evidence="2" type="ORF">EYC87_17590</name>
</gene>
<proteinExistence type="predicted"/>
<dbReference type="InterPro" id="IPR050931">
    <property type="entry name" value="Mito_Protein_Transport_Metaxin"/>
</dbReference>
<dbReference type="RefSeq" id="WP_279254036.1">
    <property type="nucleotide sequence ID" value="NZ_SHNP01000007.1"/>
</dbReference>
<dbReference type="Pfam" id="PF13410">
    <property type="entry name" value="GST_C_2"/>
    <property type="match status" value="1"/>
</dbReference>